<dbReference type="GeneID" id="63751080"/>
<name>A0A1L9RJ53_ASPWE</name>
<evidence type="ECO:0000313" key="3">
    <source>
        <dbReference type="EMBL" id="OJJ34923.1"/>
    </source>
</evidence>
<dbReference type="VEuPathDB" id="FungiDB:ASPWEDRAFT_40046"/>
<dbReference type="EMBL" id="KV878212">
    <property type="protein sequence ID" value="OJJ34923.1"/>
    <property type="molecule type" value="Genomic_DNA"/>
</dbReference>
<gene>
    <name evidence="3" type="ORF">ASPWEDRAFT_40046</name>
</gene>
<dbReference type="OrthoDB" id="3254104at2759"/>
<evidence type="ECO:0000256" key="2">
    <source>
        <dbReference type="SAM" id="Phobius"/>
    </source>
</evidence>
<feature type="transmembrane region" description="Helical" evidence="2">
    <location>
        <begin position="97"/>
        <end position="120"/>
    </location>
</feature>
<reference evidence="4" key="1">
    <citation type="journal article" date="2017" name="Genome Biol.">
        <title>Comparative genomics reveals high biological diversity and specific adaptations in the industrially and medically important fungal genus Aspergillus.</title>
        <authorList>
            <person name="de Vries R.P."/>
            <person name="Riley R."/>
            <person name="Wiebenga A."/>
            <person name="Aguilar-Osorio G."/>
            <person name="Amillis S."/>
            <person name="Uchima C.A."/>
            <person name="Anderluh G."/>
            <person name="Asadollahi M."/>
            <person name="Askin M."/>
            <person name="Barry K."/>
            <person name="Battaglia E."/>
            <person name="Bayram O."/>
            <person name="Benocci T."/>
            <person name="Braus-Stromeyer S.A."/>
            <person name="Caldana C."/>
            <person name="Canovas D."/>
            <person name="Cerqueira G.C."/>
            <person name="Chen F."/>
            <person name="Chen W."/>
            <person name="Choi C."/>
            <person name="Clum A."/>
            <person name="Dos Santos R.A."/>
            <person name="Damasio A.R."/>
            <person name="Diallinas G."/>
            <person name="Emri T."/>
            <person name="Fekete E."/>
            <person name="Flipphi M."/>
            <person name="Freyberg S."/>
            <person name="Gallo A."/>
            <person name="Gournas C."/>
            <person name="Habgood R."/>
            <person name="Hainaut M."/>
            <person name="Harispe M.L."/>
            <person name="Henrissat B."/>
            <person name="Hilden K.S."/>
            <person name="Hope R."/>
            <person name="Hossain A."/>
            <person name="Karabika E."/>
            <person name="Karaffa L."/>
            <person name="Karanyi Z."/>
            <person name="Krasevec N."/>
            <person name="Kuo A."/>
            <person name="Kusch H."/>
            <person name="LaButti K."/>
            <person name="Lagendijk E.L."/>
            <person name="Lapidus A."/>
            <person name="Levasseur A."/>
            <person name="Lindquist E."/>
            <person name="Lipzen A."/>
            <person name="Logrieco A.F."/>
            <person name="MacCabe A."/>
            <person name="Maekelae M.R."/>
            <person name="Malavazi I."/>
            <person name="Melin P."/>
            <person name="Meyer V."/>
            <person name="Mielnichuk N."/>
            <person name="Miskei M."/>
            <person name="Molnar A.P."/>
            <person name="Mule G."/>
            <person name="Ngan C.Y."/>
            <person name="Orejas M."/>
            <person name="Orosz E."/>
            <person name="Ouedraogo J.P."/>
            <person name="Overkamp K.M."/>
            <person name="Park H.-S."/>
            <person name="Perrone G."/>
            <person name="Piumi F."/>
            <person name="Punt P.J."/>
            <person name="Ram A.F."/>
            <person name="Ramon A."/>
            <person name="Rauscher S."/>
            <person name="Record E."/>
            <person name="Riano-Pachon D.M."/>
            <person name="Robert V."/>
            <person name="Roehrig J."/>
            <person name="Ruller R."/>
            <person name="Salamov A."/>
            <person name="Salih N.S."/>
            <person name="Samson R.A."/>
            <person name="Sandor E."/>
            <person name="Sanguinetti M."/>
            <person name="Schuetze T."/>
            <person name="Sepcic K."/>
            <person name="Shelest E."/>
            <person name="Sherlock G."/>
            <person name="Sophianopoulou V."/>
            <person name="Squina F.M."/>
            <person name="Sun H."/>
            <person name="Susca A."/>
            <person name="Todd R.B."/>
            <person name="Tsang A."/>
            <person name="Unkles S.E."/>
            <person name="van de Wiele N."/>
            <person name="van Rossen-Uffink D."/>
            <person name="Oliveira J.V."/>
            <person name="Vesth T.C."/>
            <person name="Visser J."/>
            <person name="Yu J.-H."/>
            <person name="Zhou M."/>
            <person name="Andersen M.R."/>
            <person name="Archer D.B."/>
            <person name="Baker S.E."/>
            <person name="Benoit I."/>
            <person name="Brakhage A.A."/>
            <person name="Braus G.H."/>
            <person name="Fischer R."/>
            <person name="Frisvad J.C."/>
            <person name="Goldman G.H."/>
            <person name="Houbraken J."/>
            <person name="Oakley B."/>
            <person name="Pocsi I."/>
            <person name="Scazzocchio C."/>
            <person name="Seiboth B."/>
            <person name="vanKuyk P.A."/>
            <person name="Wortman J."/>
            <person name="Dyer P.S."/>
            <person name="Grigoriev I.V."/>
        </authorList>
    </citation>
    <scope>NUCLEOTIDE SEQUENCE [LARGE SCALE GENOMIC DNA]</scope>
    <source>
        <strain evidence="4">DTO 134E9</strain>
    </source>
</reference>
<evidence type="ECO:0000313" key="4">
    <source>
        <dbReference type="Proteomes" id="UP000184383"/>
    </source>
</evidence>
<feature type="transmembrane region" description="Helical" evidence="2">
    <location>
        <begin position="132"/>
        <end position="153"/>
    </location>
</feature>
<proteinExistence type="predicted"/>
<feature type="region of interest" description="Disordered" evidence="1">
    <location>
        <begin position="216"/>
        <end position="235"/>
    </location>
</feature>
<feature type="transmembrane region" description="Helical" evidence="2">
    <location>
        <begin position="65"/>
        <end position="91"/>
    </location>
</feature>
<keyword evidence="4" id="KW-1185">Reference proteome</keyword>
<keyword evidence="2" id="KW-0812">Transmembrane</keyword>
<dbReference type="RefSeq" id="XP_040688599.1">
    <property type="nucleotide sequence ID" value="XM_040835232.1"/>
</dbReference>
<dbReference type="AlphaFoldDB" id="A0A1L9RJ53"/>
<sequence length="235" mass="26586">MNYQYQQQYHEVGTPQPTQSQSDNRSVWWPWRIFTAVTSNMLLLGYLILPVAFEADKPSIKLDSISLTTVGMVFIAVAYALSMLLGCILYSEPSFLLQSLYLPCLYSSLLGLFSVVFNILCRNLYPVSNLQLVSICLSGASGFLYALAGLWMYGMGISAAYPTYTRETRYSRTRDDTALLTEDEQQRQQLLRLLKQKEKKKSSRISQKTFQVSNPEHLMPGKAWGKGSTPPPTYC</sequence>
<protein>
    <submittedName>
        <fullName evidence="3">Uncharacterized protein</fullName>
    </submittedName>
</protein>
<dbReference type="Proteomes" id="UP000184383">
    <property type="component" value="Unassembled WGS sequence"/>
</dbReference>
<keyword evidence="2" id="KW-1133">Transmembrane helix</keyword>
<keyword evidence="2" id="KW-0472">Membrane</keyword>
<organism evidence="3 4">
    <name type="scientific">Aspergillus wentii DTO 134E9</name>
    <dbReference type="NCBI Taxonomy" id="1073089"/>
    <lineage>
        <taxon>Eukaryota</taxon>
        <taxon>Fungi</taxon>
        <taxon>Dikarya</taxon>
        <taxon>Ascomycota</taxon>
        <taxon>Pezizomycotina</taxon>
        <taxon>Eurotiomycetes</taxon>
        <taxon>Eurotiomycetidae</taxon>
        <taxon>Eurotiales</taxon>
        <taxon>Aspergillaceae</taxon>
        <taxon>Aspergillus</taxon>
        <taxon>Aspergillus subgen. Cremei</taxon>
    </lineage>
</organism>
<accession>A0A1L9RJ53</accession>
<feature type="transmembrane region" description="Helical" evidence="2">
    <location>
        <begin position="33"/>
        <end position="53"/>
    </location>
</feature>
<evidence type="ECO:0000256" key="1">
    <source>
        <dbReference type="SAM" id="MobiDB-lite"/>
    </source>
</evidence>